<dbReference type="Proteomes" id="UP000316476">
    <property type="component" value="Unassembled WGS sequence"/>
</dbReference>
<accession>A0A5C6FQM9</accession>
<sequence length="48" mass="5261">MVGRADVTRIAPTLRVRSAIAPSNLVNPTVRVIVPPNVYSNDWQCGQK</sequence>
<proteinExistence type="predicted"/>
<dbReference type="AlphaFoldDB" id="A0A5C6FQM9"/>
<gene>
    <name evidence="1" type="ORF">V7x_45190</name>
</gene>
<evidence type="ECO:0000313" key="1">
    <source>
        <dbReference type="EMBL" id="TWU62783.1"/>
    </source>
</evidence>
<name>A0A5C6FQM9_9PLAN</name>
<organism evidence="1 2">
    <name type="scientific">Crateriforma conspicua</name>
    <dbReference type="NCBI Taxonomy" id="2527996"/>
    <lineage>
        <taxon>Bacteria</taxon>
        <taxon>Pseudomonadati</taxon>
        <taxon>Planctomycetota</taxon>
        <taxon>Planctomycetia</taxon>
        <taxon>Planctomycetales</taxon>
        <taxon>Planctomycetaceae</taxon>
        <taxon>Crateriforma</taxon>
    </lineage>
</organism>
<reference evidence="1 2" key="1">
    <citation type="submission" date="2019-02" db="EMBL/GenBank/DDBJ databases">
        <title>Deep-cultivation of Planctomycetes and their phenomic and genomic characterization uncovers novel biology.</title>
        <authorList>
            <person name="Wiegand S."/>
            <person name="Jogler M."/>
            <person name="Boedeker C."/>
            <person name="Pinto D."/>
            <person name="Vollmers J."/>
            <person name="Rivas-Marin E."/>
            <person name="Kohn T."/>
            <person name="Peeters S.H."/>
            <person name="Heuer A."/>
            <person name="Rast P."/>
            <person name="Oberbeckmann S."/>
            <person name="Bunk B."/>
            <person name="Jeske O."/>
            <person name="Meyerdierks A."/>
            <person name="Storesund J.E."/>
            <person name="Kallscheuer N."/>
            <person name="Luecker S."/>
            <person name="Lage O.M."/>
            <person name="Pohl T."/>
            <person name="Merkel B.J."/>
            <person name="Hornburger P."/>
            <person name="Mueller R.-W."/>
            <person name="Bruemmer F."/>
            <person name="Labrenz M."/>
            <person name="Spormann A.M."/>
            <person name="Op Den Camp H."/>
            <person name="Overmann J."/>
            <person name="Amann R."/>
            <person name="Jetten M.S.M."/>
            <person name="Mascher T."/>
            <person name="Medema M.H."/>
            <person name="Devos D.P."/>
            <person name="Kaster A.-K."/>
            <person name="Ovreas L."/>
            <person name="Rohde M."/>
            <person name="Galperin M.Y."/>
            <person name="Jogler C."/>
        </authorList>
    </citation>
    <scope>NUCLEOTIDE SEQUENCE [LARGE SCALE GENOMIC DNA]</scope>
    <source>
        <strain evidence="1 2">V7</strain>
    </source>
</reference>
<evidence type="ECO:0000313" key="2">
    <source>
        <dbReference type="Proteomes" id="UP000316476"/>
    </source>
</evidence>
<comment type="caution">
    <text evidence="1">The sequence shown here is derived from an EMBL/GenBank/DDBJ whole genome shotgun (WGS) entry which is preliminary data.</text>
</comment>
<dbReference type="EMBL" id="SJPZ01000002">
    <property type="protein sequence ID" value="TWU62783.1"/>
    <property type="molecule type" value="Genomic_DNA"/>
</dbReference>
<protein>
    <submittedName>
        <fullName evidence="1">Uncharacterized protein</fullName>
    </submittedName>
</protein>